<proteinExistence type="inferred from homology"/>
<sequence length="516" mass="56845">MHNDSFANVDAGLPASEQSIPEGVSRWEIIKKFLFVGSPLMVANIAQFSINTLVISVIGRNFGVEELGGASLALGMLNATAFAFAAGLCGALETVLSHTYGMFQSRCEGLGTIHLYGTYVQRMAIILLFVSIPLGAMVIYIDLFLEFIGQNANVVYFTGRFCRIAAFGIPCTLFFQLIHRYYSCQHDTKPLSLAMLVASVLNPIMQVLFINLFGFDGSAIAWVLLYLLTDAGLLAHTVFSGQYVKLWGGWDDNSCKNIIPLLNLAIPSMAIMLSEWVLLEIIIACAGFAPSPDLAAFSITVQVFTICWGITSGTIVITSVFIGNAVGERKPMLAKRISNVAIAVVFVTSLIDITLCYLLEDYIPTLFTKDEEVGRIYRQLMRFVFPYHVVDSFQSTVMSILRGCGLQKAGALVIGITLCVIGAPLAFFLFFYMKWGVQSLWIGPFCGVLFFGLPLYIYILYWYVDWSKIEPKNEDTSYLVEEEVQQFNDYGKTKTASDDAGGECMPVVRACSTASN</sequence>
<dbReference type="VEuPathDB" id="TriTrypDB:TvY486_0905520"/>
<dbReference type="GO" id="GO:0042910">
    <property type="term" value="F:xenobiotic transmembrane transporter activity"/>
    <property type="evidence" value="ECO:0007669"/>
    <property type="project" value="InterPro"/>
</dbReference>
<evidence type="ECO:0000256" key="1">
    <source>
        <dbReference type="ARBA" id="ARBA00010199"/>
    </source>
</evidence>
<feature type="transmembrane region" description="Helical" evidence="2">
    <location>
        <begin position="70"/>
        <end position="96"/>
    </location>
</feature>
<dbReference type="OMA" id="GMMLSEW"/>
<evidence type="ECO:0000256" key="2">
    <source>
        <dbReference type="SAM" id="Phobius"/>
    </source>
</evidence>
<feature type="transmembrane region" description="Helical" evidence="2">
    <location>
        <begin position="413"/>
        <end position="433"/>
    </location>
</feature>
<feature type="transmembrane region" description="Helical" evidence="2">
    <location>
        <begin position="124"/>
        <end position="145"/>
    </location>
</feature>
<feature type="transmembrane region" description="Helical" evidence="2">
    <location>
        <begin position="301"/>
        <end position="327"/>
    </location>
</feature>
<feature type="transmembrane region" description="Helical" evidence="2">
    <location>
        <begin position="339"/>
        <end position="360"/>
    </location>
</feature>
<dbReference type="GO" id="GO:0015297">
    <property type="term" value="F:antiporter activity"/>
    <property type="evidence" value="ECO:0007669"/>
    <property type="project" value="InterPro"/>
</dbReference>
<gene>
    <name evidence="3" type="ORF">TVY486_0905520</name>
</gene>
<protein>
    <submittedName>
        <fullName evidence="3">Putative membrane transporter protein</fullName>
    </submittedName>
</protein>
<feature type="transmembrane region" description="Helical" evidence="2">
    <location>
        <begin position="157"/>
        <end position="178"/>
    </location>
</feature>
<dbReference type="NCBIfam" id="TIGR00797">
    <property type="entry name" value="matE"/>
    <property type="match status" value="1"/>
</dbReference>
<dbReference type="Pfam" id="PF01554">
    <property type="entry name" value="MatE"/>
    <property type="match status" value="2"/>
</dbReference>
<feature type="transmembrane region" description="Helical" evidence="2">
    <location>
        <begin position="261"/>
        <end position="289"/>
    </location>
</feature>
<accession>G0U376</accession>
<keyword evidence="2" id="KW-0472">Membrane</keyword>
<evidence type="ECO:0000313" key="3">
    <source>
        <dbReference type="EMBL" id="CCC50731.1"/>
    </source>
</evidence>
<dbReference type="InterPro" id="IPR002528">
    <property type="entry name" value="MATE_fam"/>
</dbReference>
<keyword evidence="2" id="KW-1133">Transmembrane helix</keyword>
<dbReference type="PANTHER" id="PTHR11206">
    <property type="entry name" value="MULTIDRUG RESISTANCE PROTEIN"/>
    <property type="match status" value="1"/>
</dbReference>
<feature type="transmembrane region" description="Helical" evidence="2">
    <location>
        <begin position="190"/>
        <end position="213"/>
    </location>
</feature>
<dbReference type="GO" id="GO:0016020">
    <property type="term" value="C:membrane"/>
    <property type="evidence" value="ECO:0007669"/>
    <property type="project" value="InterPro"/>
</dbReference>
<feature type="transmembrane region" description="Helical" evidence="2">
    <location>
        <begin position="439"/>
        <end position="464"/>
    </location>
</feature>
<feature type="transmembrane region" description="Helical" evidence="2">
    <location>
        <begin position="33"/>
        <end position="58"/>
    </location>
</feature>
<reference evidence="3" key="1">
    <citation type="journal article" date="2012" name="Proc. Natl. Acad. Sci. U.S.A.">
        <title>Antigenic diversity is generated by distinct evolutionary mechanisms in African trypanosome species.</title>
        <authorList>
            <person name="Jackson A.P."/>
            <person name="Berry A."/>
            <person name="Aslett M."/>
            <person name="Allison H.C."/>
            <person name="Burton P."/>
            <person name="Vavrova-Anderson J."/>
            <person name="Brown R."/>
            <person name="Browne H."/>
            <person name="Corton N."/>
            <person name="Hauser H."/>
            <person name="Gamble J."/>
            <person name="Gilderthorp R."/>
            <person name="Marcello L."/>
            <person name="McQuillan J."/>
            <person name="Otto T.D."/>
            <person name="Quail M.A."/>
            <person name="Sanders M.J."/>
            <person name="van Tonder A."/>
            <person name="Ginger M.L."/>
            <person name="Field M.C."/>
            <person name="Barry J.D."/>
            <person name="Hertz-Fowler C."/>
            <person name="Berriman M."/>
        </authorList>
    </citation>
    <scope>NUCLEOTIDE SEQUENCE</scope>
    <source>
        <strain evidence="3">Y486</strain>
    </source>
</reference>
<dbReference type="AlphaFoldDB" id="G0U376"/>
<feature type="transmembrane region" description="Helical" evidence="2">
    <location>
        <begin position="219"/>
        <end position="240"/>
    </location>
</feature>
<keyword evidence="2" id="KW-0812">Transmembrane</keyword>
<organism evidence="3">
    <name type="scientific">Trypanosoma vivax (strain Y486)</name>
    <dbReference type="NCBI Taxonomy" id="1055687"/>
    <lineage>
        <taxon>Eukaryota</taxon>
        <taxon>Discoba</taxon>
        <taxon>Euglenozoa</taxon>
        <taxon>Kinetoplastea</taxon>
        <taxon>Metakinetoplastina</taxon>
        <taxon>Trypanosomatida</taxon>
        <taxon>Trypanosomatidae</taxon>
        <taxon>Trypanosoma</taxon>
        <taxon>Duttonella</taxon>
    </lineage>
</organism>
<comment type="similarity">
    <text evidence="1">Belongs to the multi antimicrobial extrusion (MATE) (TC 2.A.66.1) family.</text>
</comment>
<name>G0U376_TRYVY</name>
<dbReference type="EMBL" id="HE573025">
    <property type="protein sequence ID" value="CCC50731.1"/>
    <property type="molecule type" value="Genomic_DNA"/>
</dbReference>